<evidence type="ECO:0000256" key="6">
    <source>
        <dbReference type="ARBA" id="ARBA00023136"/>
    </source>
</evidence>
<feature type="transmembrane region" description="Helical" evidence="8">
    <location>
        <begin position="126"/>
        <end position="145"/>
    </location>
</feature>
<feature type="transmembrane region" description="Helical" evidence="8">
    <location>
        <begin position="352"/>
        <end position="370"/>
    </location>
</feature>
<dbReference type="PANTHER" id="PTHR22950:SF692">
    <property type="entry name" value="TRANSMEMBRANE AMINO ACID TRANSPORTER FAMILY PROTEIN"/>
    <property type="match status" value="1"/>
</dbReference>
<dbReference type="InterPro" id="IPR013057">
    <property type="entry name" value="AA_transpt_TM"/>
</dbReference>
<dbReference type="PANTHER" id="PTHR22950">
    <property type="entry name" value="AMINO ACID TRANSPORTER"/>
    <property type="match status" value="1"/>
</dbReference>
<evidence type="ECO:0000256" key="5">
    <source>
        <dbReference type="ARBA" id="ARBA00022989"/>
    </source>
</evidence>
<evidence type="ECO:0000256" key="7">
    <source>
        <dbReference type="SAM" id="MobiDB-lite"/>
    </source>
</evidence>
<keyword evidence="5 8" id="KW-1133">Transmembrane helix</keyword>
<evidence type="ECO:0000256" key="3">
    <source>
        <dbReference type="ARBA" id="ARBA00022692"/>
    </source>
</evidence>
<feature type="transmembrane region" description="Helical" evidence="8">
    <location>
        <begin position="414"/>
        <end position="434"/>
    </location>
</feature>
<feature type="transmembrane region" description="Helical" evidence="8">
    <location>
        <begin position="175"/>
        <end position="196"/>
    </location>
</feature>
<feature type="transmembrane region" description="Helical" evidence="8">
    <location>
        <begin position="232"/>
        <end position="255"/>
    </location>
</feature>
<feature type="transmembrane region" description="Helical" evidence="8">
    <location>
        <begin position="471"/>
        <end position="494"/>
    </location>
</feature>
<feature type="transmembrane region" description="Helical" evidence="8">
    <location>
        <begin position="202"/>
        <end position="220"/>
    </location>
</feature>
<organism evidence="10 11">
    <name type="scientific">Plasmopara halstedii</name>
    <name type="common">Downy mildew of sunflower</name>
    <dbReference type="NCBI Taxonomy" id="4781"/>
    <lineage>
        <taxon>Eukaryota</taxon>
        <taxon>Sar</taxon>
        <taxon>Stramenopiles</taxon>
        <taxon>Oomycota</taxon>
        <taxon>Peronosporomycetes</taxon>
        <taxon>Peronosporales</taxon>
        <taxon>Peronosporaceae</taxon>
        <taxon>Plasmopara</taxon>
    </lineage>
</organism>
<sequence length="498" mass="54185">MGSASIDEHQTLLPSYSPSVSHTRFRDQDAASSWPATFEQGLDARMASPVAMSLTPHRVRSFSTGPYTERQILLQQEEEAIWSPASSAGTVTSHGTSSFKDAVFNAINVLLGVGVLSSPFSMRSSGLLIGGLLFFFFLLVTNHTAKLLGQCLSYQVGMTTYPDIGEAAFGTRGRVIIGITFFSELFAACAMFFVLIGDTLAALFPLFTEMQLTVVSFLLIMPSLWTTHMSILSYFSVLGILSSFFCLYTILYVGFDIDTDAPDYTLGSLLHPQPVQMIGDLDRIPLAIGLTMVAFGGHSVFPSICSSLANKDEYPRVLNLSYLLVGLVYGAIEVAGYLMYGAATQKEITLNLIASYPCAFTKLVVWTIALNPMSKIAITIHPIALAIEEFMLSPSQKRAAARNKSSLKLVCYRASIRTFLGVGALFCALFVPYFARVTSFLGAFFAMLVSVFLPCICYLKLFSHRLSKKEIVLNAGLAGLAIVFMIFGTLASFLSPAE</sequence>
<dbReference type="EMBL" id="CCYD01003042">
    <property type="protein sequence ID" value="CEG49112.1"/>
    <property type="molecule type" value="Genomic_DNA"/>
</dbReference>
<dbReference type="AlphaFoldDB" id="A0A0P1B2W0"/>
<feature type="domain" description="Amino acid transporter transmembrane" evidence="9">
    <location>
        <begin position="96"/>
        <end position="492"/>
    </location>
</feature>
<feature type="region of interest" description="Disordered" evidence="7">
    <location>
        <begin position="1"/>
        <end position="20"/>
    </location>
</feature>
<dbReference type="GO" id="GO:0005774">
    <property type="term" value="C:vacuolar membrane"/>
    <property type="evidence" value="ECO:0007669"/>
    <property type="project" value="TreeGrafter"/>
</dbReference>
<accession>A0A0P1B2W0</accession>
<keyword evidence="4" id="KW-0029">Amino-acid transport</keyword>
<evidence type="ECO:0000313" key="10">
    <source>
        <dbReference type="EMBL" id="CEG49112.1"/>
    </source>
</evidence>
<keyword evidence="11" id="KW-1185">Reference proteome</keyword>
<evidence type="ECO:0000313" key="11">
    <source>
        <dbReference type="Proteomes" id="UP000054928"/>
    </source>
</evidence>
<feature type="compositionally biased region" description="Basic and acidic residues" evidence="7">
    <location>
        <begin position="1"/>
        <end position="10"/>
    </location>
</feature>
<dbReference type="Pfam" id="PF01490">
    <property type="entry name" value="Aa_trans"/>
    <property type="match status" value="1"/>
</dbReference>
<keyword evidence="3 8" id="KW-0812">Transmembrane</keyword>
<dbReference type="STRING" id="4781.A0A0P1B2W0"/>
<dbReference type="GeneID" id="36401949"/>
<dbReference type="Proteomes" id="UP000054928">
    <property type="component" value="Unassembled WGS sequence"/>
</dbReference>
<name>A0A0P1B2W0_PLAHL</name>
<evidence type="ECO:0000256" key="1">
    <source>
        <dbReference type="ARBA" id="ARBA00004141"/>
    </source>
</evidence>
<evidence type="ECO:0000256" key="8">
    <source>
        <dbReference type="SAM" id="Phobius"/>
    </source>
</evidence>
<feature type="transmembrane region" description="Helical" evidence="8">
    <location>
        <begin position="440"/>
        <end position="459"/>
    </location>
</feature>
<protein>
    <submittedName>
        <fullName evidence="10">Amino acid auxin permease family</fullName>
    </submittedName>
</protein>
<dbReference type="OMA" id="MKWTHIA"/>
<dbReference type="GO" id="GO:0015179">
    <property type="term" value="F:L-amino acid transmembrane transporter activity"/>
    <property type="evidence" value="ECO:0007669"/>
    <property type="project" value="TreeGrafter"/>
</dbReference>
<keyword evidence="2" id="KW-0813">Transport</keyword>
<evidence type="ECO:0000256" key="2">
    <source>
        <dbReference type="ARBA" id="ARBA00022448"/>
    </source>
</evidence>
<evidence type="ECO:0000259" key="9">
    <source>
        <dbReference type="Pfam" id="PF01490"/>
    </source>
</evidence>
<evidence type="ECO:0000256" key="4">
    <source>
        <dbReference type="ARBA" id="ARBA00022970"/>
    </source>
</evidence>
<comment type="subcellular location">
    <subcellularLocation>
        <location evidence="1">Membrane</location>
        <topology evidence="1">Multi-pass membrane protein</topology>
    </subcellularLocation>
</comment>
<keyword evidence="6 8" id="KW-0472">Membrane</keyword>
<proteinExistence type="predicted"/>
<feature type="transmembrane region" description="Helical" evidence="8">
    <location>
        <begin position="320"/>
        <end position="340"/>
    </location>
</feature>
<dbReference type="OrthoDB" id="655540at2759"/>
<dbReference type="RefSeq" id="XP_024585481.1">
    <property type="nucleotide sequence ID" value="XM_024720265.1"/>
</dbReference>
<reference evidence="11" key="1">
    <citation type="submission" date="2014-09" db="EMBL/GenBank/DDBJ databases">
        <authorList>
            <person name="Sharma Rahul"/>
            <person name="Thines Marco"/>
        </authorList>
    </citation>
    <scope>NUCLEOTIDE SEQUENCE [LARGE SCALE GENOMIC DNA]</scope>
</reference>